<proteinExistence type="predicted"/>
<reference evidence="2 3" key="1">
    <citation type="submission" date="2015-05" db="EMBL/GenBank/DDBJ databases">
        <title>Genome sequencing and analysis of members of genus Stenotrophomonas.</title>
        <authorList>
            <person name="Patil P.P."/>
            <person name="Midha S."/>
            <person name="Patil P.B."/>
        </authorList>
    </citation>
    <scope>NUCLEOTIDE SEQUENCE [LARGE SCALE GENOMIC DNA]</scope>
    <source>
        <strain evidence="2 3">DSM 17805</strain>
    </source>
</reference>
<dbReference type="RefSeq" id="WP_057667863.1">
    <property type="nucleotide sequence ID" value="NZ_LDJH01000035.1"/>
</dbReference>
<feature type="chain" id="PRO_5006392063" description="Lipoprotein" evidence="1">
    <location>
        <begin position="21"/>
        <end position="124"/>
    </location>
</feature>
<sequence length="124" mass="13327">MKASCLLITAFIAISVVACADNDEPIQYSQVSLSPLTASRQDAGNVRIDFNVPPESQYYIAGADYQVVDGILSVKILRCSIHEKCKAMVELAPGLAPAMGQLVIPFEGSRVDIEHGDGIQSFDI</sequence>
<keyword evidence="3" id="KW-1185">Reference proteome</keyword>
<accession>A0A0R0B9I5</accession>
<comment type="caution">
    <text evidence="2">The sequence shown here is derived from an EMBL/GenBank/DDBJ whole genome shotgun (WGS) entry which is preliminary data.</text>
</comment>
<dbReference type="PROSITE" id="PS51257">
    <property type="entry name" value="PROKAR_LIPOPROTEIN"/>
    <property type="match status" value="1"/>
</dbReference>
<organism evidence="2 3">
    <name type="scientific">Stenotrophomonas koreensis</name>
    <dbReference type="NCBI Taxonomy" id="266128"/>
    <lineage>
        <taxon>Bacteria</taxon>
        <taxon>Pseudomonadati</taxon>
        <taxon>Pseudomonadota</taxon>
        <taxon>Gammaproteobacteria</taxon>
        <taxon>Lysobacterales</taxon>
        <taxon>Lysobacteraceae</taxon>
        <taxon>Stenotrophomonas</taxon>
    </lineage>
</organism>
<feature type="signal peptide" evidence="1">
    <location>
        <begin position="1"/>
        <end position="20"/>
    </location>
</feature>
<protein>
    <recommendedName>
        <fullName evidence="4">Lipoprotein</fullName>
    </recommendedName>
</protein>
<evidence type="ECO:0000313" key="3">
    <source>
        <dbReference type="Proteomes" id="UP000051254"/>
    </source>
</evidence>
<dbReference type="EMBL" id="LDJH01000035">
    <property type="protein sequence ID" value="KRG54159.1"/>
    <property type="molecule type" value="Genomic_DNA"/>
</dbReference>
<dbReference type="PATRIC" id="fig|266128.3.peg.1926"/>
<dbReference type="AlphaFoldDB" id="A0A0R0B9I5"/>
<gene>
    <name evidence="2" type="ORF">ABB25_13965</name>
</gene>
<dbReference type="Proteomes" id="UP000051254">
    <property type="component" value="Unassembled WGS sequence"/>
</dbReference>
<evidence type="ECO:0000256" key="1">
    <source>
        <dbReference type="SAM" id="SignalP"/>
    </source>
</evidence>
<evidence type="ECO:0008006" key="4">
    <source>
        <dbReference type="Google" id="ProtNLM"/>
    </source>
</evidence>
<evidence type="ECO:0000313" key="2">
    <source>
        <dbReference type="EMBL" id="KRG54159.1"/>
    </source>
</evidence>
<name>A0A0R0B9I5_9GAMM</name>
<keyword evidence="1" id="KW-0732">Signal</keyword>
<dbReference type="OrthoDB" id="5998705at2"/>